<organism evidence="2 3">
    <name type="scientific">Ruminococcus callidus ATCC 27760</name>
    <dbReference type="NCBI Taxonomy" id="411473"/>
    <lineage>
        <taxon>Bacteria</taxon>
        <taxon>Bacillati</taxon>
        <taxon>Bacillota</taxon>
        <taxon>Clostridia</taxon>
        <taxon>Eubacteriales</taxon>
        <taxon>Oscillospiraceae</taxon>
        <taxon>Ruminococcus</taxon>
    </lineage>
</organism>
<dbReference type="Pfam" id="PF01136">
    <property type="entry name" value="Peptidase_U32"/>
    <property type="match status" value="1"/>
</dbReference>
<dbReference type="HOGENOM" id="CLU_011540_4_1_9"/>
<feature type="domain" description="Peptidase U32 collagenase" evidence="1">
    <location>
        <begin position="304"/>
        <end position="410"/>
    </location>
</feature>
<dbReference type="PANTHER" id="PTHR30217">
    <property type="entry name" value="PEPTIDASE U32 FAMILY"/>
    <property type="match status" value="1"/>
</dbReference>
<dbReference type="InterPro" id="IPR011060">
    <property type="entry name" value="RibuloseP-bd_barrel"/>
</dbReference>
<dbReference type="AlphaFoldDB" id="U2KIX3"/>
<dbReference type="InterPro" id="IPR001539">
    <property type="entry name" value="Peptidase_U32"/>
</dbReference>
<evidence type="ECO:0000259" key="1">
    <source>
        <dbReference type="Pfam" id="PF12392"/>
    </source>
</evidence>
<dbReference type="Proteomes" id="UP000016662">
    <property type="component" value="Unassembled WGS sequence"/>
</dbReference>
<name>U2KIX3_9FIRM</name>
<dbReference type="InterPro" id="IPR051454">
    <property type="entry name" value="RNA/ubiquinone_mod_enzymes"/>
</dbReference>
<gene>
    <name evidence="2" type="ORF">RUMCAL_02439</name>
</gene>
<dbReference type="PANTHER" id="PTHR30217:SF10">
    <property type="entry name" value="23S RRNA 5-HYDROXYCYTIDINE C2501 SYNTHASE"/>
    <property type="match status" value="1"/>
</dbReference>
<dbReference type="OrthoDB" id="9807498at2"/>
<dbReference type="Pfam" id="PF12392">
    <property type="entry name" value="DUF3656"/>
    <property type="match status" value="1"/>
</dbReference>
<comment type="caution">
    <text evidence="2">The sequence shown here is derived from an EMBL/GenBank/DDBJ whole genome shotgun (WGS) entry which is preliminary data.</text>
</comment>
<dbReference type="EMBL" id="AWVF01000296">
    <property type="protein sequence ID" value="ERJ92232.1"/>
    <property type="molecule type" value="Genomic_DNA"/>
</dbReference>
<dbReference type="STRING" id="411473.RUMCAL_02439"/>
<dbReference type="eggNOG" id="COG0826">
    <property type="taxonomic scope" value="Bacteria"/>
</dbReference>
<dbReference type="PROSITE" id="PS01276">
    <property type="entry name" value="PEPTIDASE_U32"/>
    <property type="match status" value="1"/>
</dbReference>
<dbReference type="InterPro" id="IPR020988">
    <property type="entry name" value="Pept_U32_collagenase"/>
</dbReference>
<protein>
    <submittedName>
        <fullName evidence="2">Peptidase, U32 family</fullName>
    </submittedName>
</protein>
<reference evidence="2 3" key="1">
    <citation type="submission" date="2013-07" db="EMBL/GenBank/DDBJ databases">
        <authorList>
            <person name="Weinstock G."/>
            <person name="Sodergren E."/>
            <person name="Wylie T."/>
            <person name="Fulton L."/>
            <person name="Fulton R."/>
            <person name="Fronick C."/>
            <person name="O'Laughlin M."/>
            <person name="Godfrey J."/>
            <person name="Miner T."/>
            <person name="Herter B."/>
            <person name="Appelbaum E."/>
            <person name="Cordes M."/>
            <person name="Lek S."/>
            <person name="Wollam A."/>
            <person name="Pepin K.H."/>
            <person name="Palsikar V.B."/>
            <person name="Mitreva M."/>
            <person name="Wilson R.K."/>
        </authorList>
    </citation>
    <scope>NUCLEOTIDE SEQUENCE [LARGE SCALE GENOMIC DNA]</scope>
    <source>
        <strain evidence="2 3">ATCC 27760</strain>
    </source>
</reference>
<dbReference type="RefSeq" id="WP_021680606.1">
    <property type="nucleotide sequence ID" value="NZ_KI260296.1"/>
</dbReference>
<evidence type="ECO:0000313" key="2">
    <source>
        <dbReference type="EMBL" id="ERJ92232.1"/>
    </source>
</evidence>
<dbReference type="SUPFAM" id="SSF51366">
    <property type="entry name" value="Ribulose-phoshate binding barrel"/>
    <property type="match status" value="1"/>
</dbReference>
<accession>U2KIX3</accession>
<keyword evidence="3" id="KW-1185">Reference proteome</keyword>
<evidence type="ECO:0000313" key="3">
    <source>
        <dbReference type="Proteomes" id="UP000016662"/>
    </source>
</evidence>
<proteinExistence type="predicted"/>
<dbReference type="PATRIC" id="fig|411473.3.peg.2033"/>
<sequence length="680" mass="73690">MRTPEILAPAGSEDALLAALRCGADAVYVGGKQFSARQNAANFDLPQLQRAAELCHLYGAKLYLTVNTLVFAPEFPALVQFLEAAIRLGVDAFLVQDFGLLELIRQISPDVPIHASTQMTIHTPEGALWAKEHGISRVVVSRELSRKEIAAICKTGIEVETFVHGALCMSVSGQCGLSAMIGSRSANRGRCAQACRLPFSAKGDKNGCALSLKDLCLVPYVAELAEDGVASLKIEGRCKRPEYVAAAVTALVQARAGETPDLDTLRAVFSRSGFTDGYYTGKRQQMFGTRQKDDVLQGQKVLPQLAQLYQKPTPQVPLDMHVTVQTGQPAVLKLRDGDGISVSVSGDVVQPARTKATDLPQLERQLGKLGGTLYTLSGLQADCDGTGMLPASAWNALRREGIVQMNAARIAANTPKYTMRHITLPALPAAGQHTIQYRIIQKQWDSQSATLLKQPDVEALLLPADTVSDAVPAVCRERIFLTLPRFCADEAKVRLWLEQAKALGFSHVVCENVSHIRLCRSLGLTLHGGMGLNAANPSCLSFLQRESLQDVILSPELTIAQSRHCTGLPAGAYAYGFQPVMTMRNCPVQAEAGCRNCTHGLTDRTGRTFPVYCHKAAGITTMYNAVPTWLADKQEQLSHSSFLVLDCTLQPDACSVLRAYQNGEPTKEAMTRGLFFRGVE</sequence>